<dbReference type="InterPro" id="IPR001494">
    <property type="entry name" value="Importin-beta_N"/>
</dbReference>
<sequence length="878" mass="95764">MEHLVAALEATLSTDQNEREAAQNWLDEAKANDKPGLMGALANALVTVDYTTAARQQAGLQLKNCISGQHGLIREEERASWTQIDDSIRTHIKQCALNTLGTEKSHPSTAAQVYAAVSTIEVPLGMWPDAVPMLLSRLDGEGVTEDLTVSVMDALGYLTGDITDIDPNVLQPFANDILTAVVGAMTSSTASAKVQTAAIKALANSIEFCRDNFNSKDERDHIMMAVCNSTLSGDAKVVETSIQCLVDIADVYYHHLQEYMNDALFPIMNTAMRSETTEIALQGIEFWTTIAERELELEDQAEDQMAKGLSPSEVSANYCLAAQDKLLPVLLKLLAQQEEEEDEDEWTVSKAAAVCLGIIAEVIKDAVVDPVLQFVQSNLGHEDWRYRDASILAFGSILSGPSQDKLAEIVVQAALPIVNLIQDNSVVVQDSVAWILGRMIELFPEIMLTPEIFPSLLEALGFALSLPPRVSTNSCWSISSLAEECFNVALSTMDEDAYQPPSYLLSQQYSTVMGALIQVSQRDDLDESGLGVACFDAISSLIQFSAADCYPHVAEATSTFLGRLEATLTMQPQTAEQYKQLLAMQGFICQVLQPAITVLEASDVKSISDKIVMSVVQLLRMGGKSGSEAAEDAFGVISALLRKLERDFAPYFDTVKPLVVEALQNTQHSQTCLAAVGALSDMLLALQDQVKPYVQEFLSLLMEVVAVPDVDRSIKPQVISTFGDFAQAIGRDIVVYLQMLLPVLKTASESATTLESDDEDDIAFMNQLRENILETYTNILQALTDENAKATPELTAISGDIAFVLQFITHICSDPTLSDAVYCVSAGFIGDCLRAFGNEIKGVVSEELVQHILSRAKESGDAKFESTARWMYGHYTKM</sequence>
<keyword evidence="3" id="KW-0813">Transport</keyword>
<organism evidence="9">
    <name type="scientific">Salpingoeca rosetta (strain ATCC 50818 / BSB-021)</name>
    <dbReference type="NCBI Taxonomy" id="946362"/>
    <lineage>
        <taxon>Eukaryota</taxon>
        <taxon>Choanoflagellata</taxon>
        <taxon>Craspedida</taxon>
        <taxon>Salpingoecidae</taxon>
        <taxon>Salpingoeca</taxon>
    </lineage>
</organism>
<evidence type="ECO:0000256" key="1">
    <source>
        <dbReference type="ARBA" id="ARBA00004496"/>
    </source>
</evidence>
<dbReference type="PANTHER" id="PTHR10527">
    <property type="entry name" value="IMPORTIN BETA"/>
    <property type="match status" value="1"/>
</dbReference>
<dbReference type="Pfam" id="PF13513">
    <property type="entry name" value="HEAT_EZ"/>
    <property type="match status" value="1"/>
</dbReference>
<dbReference type="GO" id="GO:0006606">
    <property type="term" value="P:protein import into nucleus"/>
    <property type="evidence" value="ECO:0007669"/>
    <property type="project" value="InterPro"/>
</dbReference>
<dbReference type="InterPro" id="IPR011989">
    <property type="entry name" value="ARM-like"/>
</dbReference>
<gene>
    <name evidence="8" type="ORF">PTSG_11556</name>
</gene>
<evidence type="ECO:0000256" key="3">
    <source>
        <dbReference type="ARBA" id="ARBA00022448"/>
    </source>
</evidence>
<dbReference type="GeneID" id="16067392"/>
<dbReference type="InterPro" id="IPR058584">
    <property type="entry name" value="IMB1_TNPO1-like_TPR"/>
</dbReference>
<evidence type="ECO:0000313" key="8">
    <source>
        <dbReference type="EMBL" id="EGD72145.1"/>
    </source>
</evidence>
<dbReference type="PROSITE" id="PS50166">
    <property type="entry name" value="IMPORTIN_B_NT"/>
    <property type="match status" value="1"/>
</dbReference>
<feature type="domain" description="Importin N-terminal" evidence="7">
    <location>
        <begin position="22"/>
        <end position="102"/>
    </location>
</feature>
<dbReference type="OrthoDB" id="10263328at2759"/>
<evidence type="ECO:0000256" key="4">
    <source>
        <dbReference type="ARBA" id="ARBA00022490"/>
    </source>
</evidence>
<keyword evidence="6" id="KW-0653">Protein transport</keyword>
<dbReference type="InterPro" id="IPR016024">
    <property type="entry name" value="ARM-type_fold"/>
</dbReference>
<evidence type="ECO:0000256" key="6">
    <source>
        <dbReference type="ARBA" id="ARBA00022927"/>
    </source>
</evidence>
<keyword evidence="9" id="KW-1185">Reference proteome</keyword>
<evidence type="ECO:0000259" key="7">
    <source>
        <dbReference type="PROSITE" id="PS50166"/>
    </source>
</evidence>
<dbReference type="GO" id="GO:0031267">
    <property type="term" value="F:small GTPase binding"/>
    <property type="evidence" value="ECO:0007669"/>
    <property type="project" value="InterPro"/>
</dbReference>
<proteinExistence type="inferred from homology"/>
<reference evidence="8" key="1">
    <citation type="submission" date="2009-08" db="EMBL/GenBank/DDBJ databases">
        <title>Annotation of Salpingoeca rosetta.</title>
        <authorList>
            <consortium name="The Broad Institute Genome Sequencing Platform"/>
            <person name="Russ C."/>
            <person name="Cuomo C."/>
            <person name="Burger G."/>
            <person name="Gray M.W."/>
            <person name="Holland P.W.H."/>
            <person name="King N."/>
            <person name="Lang F.B.F."/>
            <person name="Roger A.J."/>
            <person name="Ruiz-Trillo I."/>
            <person name="Young S.K."/>
            <person name="Zeng Q."/>
            <person name="Gargeya S."/>
            <person name="Alvarado L."/>
            <person name="Berlin A."/>
            <person name="Chapman S.B."/>
            <person name="Chen Z."/>
            <person name="Freedman E."/>
            <person name="Gellesch M."/>
            <person name="Goldberg J."/>
            <person name="Griggs A."/>
            <person name="Gujja S."/>
            <person name="Heilman E."/>
            <person name="Heiman D."/>
            <person name="Howarth C."/>
            <person name="Mehta T."/>
            <person name="Neiman D."/>
            <person name="Pearson M."/>
            <person name="Roberts A."/>
            <person name="Saif S."/>
            <person name="Shea T."/>
            <person name="Shenoy N."/>
            <person name="Sisk P."/>
            <person name="Stolte C."/>
            <person name="Sykes S."/>
            <person name="White J."/>
            <person name="Yandava C."/>
            <person name="Haas B."/>
            <person name="Nusbaum C."/>
            <person name="Birren B."/>
        </authorList>
    </citation>
    <scope>NUCLEOTIDE SEQUENCE [LARGE SCALE GENOMIC DNA]</scope>
    <source>
        <strain evidence="8">ATCC 50818</strain>
    </source>
</reference>
<dbReference type="OMA" id="QQYQERW"/>
<keyword evidence="5" id="KW-0677">Repeat</keyword>
<dbReference type="SMART" id="SM00913">
    <property type="entry name" value="IBN_N"/>
    <property type="match status" value="1"/>
</dbReference>
<accession>F2TVP9</accession>
<dbReference type="SUPFAM" id="SSF48371">
    <property type="entry name" value="ARM repeat"/>
    <property type="match status" value="1"/>
</dbReference>
<dbReference type="InParanoid" id="F2TVP9"/>
<dbReference type="Pfam" id="PF25574">
    <property type="entry name" value="TPR_IMB1"/>
    <property type="match status" value="1"/>
</dbReference>
<dbReference type="FunFam" id="1.25.10.10:FF:000027">
    <property type="entry name" value="Importin subunit beta-1"/>
    <property type="match status" value="1"/>
</dbReference>
<evidence type="ECO:0000256" key="2">
    <source>
        <dbReference type="ARBA" id="ARBA00010907"/>
    </source>
</evidence>
<dbReference type="AlphaFoldDB" id="F2TVP9"/>
<dbReference type="RefSeq" id="XP_004998717.1">
    <property type="nucleotide sequence ID" value="XM_004998660.1"/>
</dbReference>
<keyword evidence="4" id="KW-0963">Cytoplasm</keyword>
<comment type="subcellular location">
    <subcellularLocation>
        <location evidence="1">Cytoplasm</location>
    </subcellularLocation>
</comment>
<dbReference type="eggNOG" id="KOG1241">
    <property type="taxonomic scope" value="Eukaryota"/>
</dbReference>
<dbReference type="Proteomes" id="UP000007799">
    <property type="component" value="Unassembled WGS sequence"/>
</dbReference>
<name>F2TVP9_SALR5</name>
<evidence type="ECO:0000256" key="5">
    <source>
        <dbReference type="ARBA" id="ARBA00022737"/>
    </source>
</evidence>
<dbReference type="STRING" id="946362.F2TVP9"/>
<dbReference type="GO" id="GO:0005737">
    <property type="term" value="C:cytoplasm"/>
    <property type="evidence" value="ECO:0007669"/>
    <property type="project" value="UniProtKB-SubCell"/>
</dbReference>
<dbReference type="Gene3D" id="1.25.10.10">
    <property type="entry name" value="Leucine-rich Repeat Variant"/>
    <property type="match status" value="1"/>
</dbReference>
<dbReference type="Pfam" id="PF03810">
    <property type="entry name" value="IBN_N"/>
    <property type="match status" value="1"/>
</dbReference>
<protein>
    <recommendedName>
        <fullName evidence="7">Importin N-terminal domain-containing protein</fullName>
    </recommendedName>
</protein>
<dbReference type="KEGG" id="sre:PTSG_11556"/>
<comment type="similarity">
    <text evidence="2">Belongs to the importin beta family. Importin beta-1 subfamily.</text>
</comment>
<dbReference type="InterPro" id="IPR040122">
    <property type="entry name" value="Importin_beta"/>
</dbReference>
<evidence type="ECO:0000313" key="9">
    <source>
        <dbReference type="Proteomes" id="UP000007799"/>
    </source>
</evidence>
<dbReference type="EMBL" id="GL832955">
    <property type="protein sequence ID" value="EGD72145.1"/>
    <property type="molecule type" value="Genomic_DNA"/>
</dbReference>
<dbReference type="FunCoup" id="F2TVP9">
    <property type="interactions" value="1928"/>
</dbReference>